<dbReference type="Proteomes" id="UP000735302">
    <property type="component" value="Unassembled WGS sequence"/>
</dbReference>
<accession>A0AAV3XZY9</accession>
<organism evidence="1 2">
    <name type="scientific">Plakobranchus ocellatus</name>
    <dbReference type="NCBI Taxonomy" id="259542"/>
    <lineage>
        <taxon>Eukaryota</taxon>
        <taxon>Metazoa</taxon>
        <taxon>Spiralia</taxon>
        <taxon>Lophotrochozoa</taxon>
        <taxon>Mollusca</taxon>
        <taxon>Gastropoda</taxon>
        <taxon>Heterobranchia</taxon>
        <taxon>Euthyneura</taxon>
        <taxon>Panpulmonata</taxon>
        <taxon>Sacoglossa</taxon>
        <taxon>Placobranchoidea</taxon>
        <taxon>Plakobranchidae</taxon>
        <taxon>Plakobranchus</taxon>
    </lineage>
</organism>
<gene>
    <name evidence="1" type="ORF">PoB_000273500</name>
</gene>
<comment type="caution">
    <text evidence="1">The sequence shown here is derived from an EMBL/GenBank/DDBJ whole genome shotgun (WGS) entry which is preliminary data.</text>
</comment>
<reference evidence="1 2" key="1">
    <citation type="journal article" date="2021" name="Elife">
        <title>Chloroplast acquisition without the gene transfer in kleptoplastic sea slugs, Plakobranchus ocellatus.</title>
        <authorList>
            <person name="Maeda T."/>
            <person name="Takahashi S."/>
            <person name="Yoshida T."/>
            <person name="Shimamura S."/>
            <person name="Takaki Y."/>
            <person name="Nagai Y."/>
            <person name="Toyoda A."/>
            <person name="Suzuki Y."/>
            <person name="Arimoto A."/>
            <person name="Ishii H."/>
            <person name="Satoh N."/>
            <person name="Nishiyama T."/>
            <person name="Hasebe M."/>
            <person name="Maruyama T."/>
            <person name="Minagawa J."/>
            <person name="Obokata J."/>
            <person name="Shigenobu S."/>
        </authorList>
    </citation>
    <scope>NUCLEOTIDE SEQUENCE [LARGE SCALE GENOMIC DNA]</scope>
</reference>
<name>A0AAV3XZY9_9GAST</name>
<dbReference type="EMBL" id="BLXT01000368">
    <property type="protein sequence ID" value="GFN76229.1"/>
    <property type="molecule type" value="Genomic_DNA"/>
</dbReference>
<dbReference type="AlphaFoldDB" id="A0AAV3XZY9"/>
<proteinExistence type="predicted"/>
<protein>
    <submittedName>
        <fullName evidence="1">Uncharacterized protein</fullName>
    </submittedName>
</protein>
<evidence type="ECO:0000313" key="1">
    <source>
        <dbReference type="EMBL" id="GFN76229.1"/>
    </source>
</evidence>
<evidence type="ECO:0000313" key="2">
    <source>
        <dbReference type="Proteomes" id="UP000735302"/>
    </source>
</evidence>
<keyword evidence="2" id="KW-1185">Reference proteome</keyword>
<sequence>MAEMPALFFLQQNRQPQIPEKCGVLGSDMDRQPACVRIDQCKEPRQEFRQALTIQLEVACAHRSDKLENSHFKSTTNAQYVKCNWVLAISDFLLSKVCFDPGLDSEYL</sequence>